<evidence type="ECO:0000256" key="6">
    <source>
        <dbReference type="ARBA" id="ARBA00023015"/>
    </source>
</evidence>
<comment type="function">
    <text evidence="9">May play the central regulatory role in sporulation. It may be an element of the effector pathway responsible for the activation of sporulation genes in response to nutritional stress. Spo0A may act in concert with spo0H (a sigma factor) to control the expression of some genes that are critical to the sporulation process.</text>
</comment>
<accession>A0A7G8TAN5</accession>
<dbReference type="SMART" id="SM00448">
    <property type="entry name" value="REC"/>
    <property type="match status" value="1"/>
</dbReference>
<sequence length="506" mass="58791">MYRILITDDEKDERKTIAFLLEKFHFQLSIDEAENGREALEMLRKKKADILFTDVRMPFLPGTDLASRAREMYPDLQIIFFSGYNDFPYVKKALSLGAVDYILKPIHPEELKKIMIKTIQRLDAQARTVRQERLASVYLQNYILSGLLYGTRAELLYRKYGKEDLDFLEKYDRLFLLQFDDPVFSWFPQNQFEKTAGEVFGGQPFHFLNLNPNQSVIFLQKEETLHRPVAYIAQCLQKRFSSVFAKSCYLSISSPFSGTDSIAAAYSQAEQALDERFFFMNRYIYPISDESPNDLENLEDDDALLQAAADAIEFKDGYSLQKSVNLLMAKYQYKKKQSHISVCYIFSRLAQILWKALSAGKDELQEMVEKIYLCPYYDGIRVLISDTLARVLQSLDVGQDSAEHAICIVKQYIQNHYGEELNLTRLAGQVYLSPRYLSDLFIRKTGCGINKYIKTVRMEQAKERVLNTNQKIQDISKDVGYPNFSYFCRSFRETFGQTPESFRTSH</sequence>
<name>A0A7G8TAN5_9FIRM</name>
<evidence type="ECO:0000313" key="13">
    <source>
        <dbReference type="EMBL" id="QNK40676.1"/>
    </source>
</evidence>
<keyword evidence="8" id="KW-0804">Transcription</keyword>
<dbReference type="PROSITE" id="PS01124">
    <property type="entry name" value="HTH_ARAC_FAMILY_2"/>
    <property type="match status" value="1"/>
</dbReference>
<dbReference type="InterPro" id="IPR051552">
    <property type="entry name" value="HptR"/>
</dbReference>
<dbReference type="SUPFAM" id="SSF52172">
    <property type="entry name" value="CheY-like"/>
    <property type="match status" value="1"/>
</dbReference>
<dbReference type="SUPFAM" id="SSF46689">
    <property type="entry name" value="Homeodomain-like"/>
    <property type="match status" value="2"/>
</dbReference>
<evidence type="ECO:0000256" key="1">
    <source>
        <dbReference type="ARBA" id="ARBA00004496"/>
    </source>
</evidence>
<dbReference type="InterPro" id="IPR009057">
    <property type="entry name" value="Homeodomain-like_sf"/>
</dbReference>
<comment type="subcellular location">
    <subcellularLocation>
        <location evidence="1">Cytoplasm</location>
    </subcellularLocation>
</comment>
<evidence type="ECO:0000313" key="14">
    <source>
        <dbReference type="Proteomes" id="UP000515909"/>
    </source>
</evidence>
<proteinExistence type="predicted"/>
<protein>
    <recommendedName>
        <fullName evidence="2">Stage 0 sporulation protein A homolog</fullName>
    </recommendedName>
</protein>
<dbReference type="PRINTS" id="PR00032">
    <property type="entry name" value="HTHARAC"/>
</dbReference>
<dbReference type="Pfam" id="PF00072">
    <property type="entry name" value="Response_reg"/>
    <property type="match status" value="1"/>
</dbReference>
<gene>
    <name evidence="13" type="ORF">HCR03_19020</name>
</gene>
<evidence type="ECO:0000256" key="4">
    <source>
        <dbReference type="ARBA" id="ARBA00022553"/>
    </source>
</evidence>
<reference evidence="13 14" key="1">
    <citation type="submission" date="2020-08" db="EMBL/GenBank/DDBJ databases">
        <title>The isolate Caproiciproducens sp. 7D4C2 produces n-caproate at mildly acidic conditions from hexoses: genome and rBOX comparison with related strains and chain-elongating bacteria.</title>
        <authorList>
            <person name="Esquivel-Elizondo S."/>
            <person name="Bagci C."/>
            <person name="Temovska M."/>
            <person name="Jeon B.S."/>
            <person name="Bessarab I."/>
            <person name="Williams R.B.H."/>
            <person name="Huson D.H."/>
            <person name="Angenent L.T."/>
        </authorList>
    </citation>
    <scope>NUCLEOTIDE SEQUENCE [LARGE SCALE GENOMIC DNA]</scope>
    <source>
        <strain evidence="13 14">7D4C2</strain>
    </source>
</reference>
<evidence type="ECO:0000256" key="7">
    <source>
        <dbReference type="ARBA" id="ARBA00023125"/>
    </source>
</evidence>
<dbReference type="Gene3D" id="1.10.10.60">
    <property type="entry name" value="Homeodomain-like"/>
    <property type="match status" value="2"/>
</dbReference>
<feature type="domain" description="HTH araC/xylS-type" evidence="11">
    <location>
        <begin position="407"/>
        <end position="505"/>
    </location>
</feature>
<feature type="domain" description="Response regulatory" evidence="12">
    <location>
        <begin position="3"/>
        <end position="119"/>
    </location>
</feature>
<organism evidence="13 14">
    <name type="scientific">Caproicibacter fermentans</name>
    <dbReference type="NCBI Taxonomy" id="2576756"/>
    <lineage>
        <taxon>Bacteria</taxon>
        <taxon>Bacillati</taxon>
        <taxon>Bacillota</taxon>
        <taxon>Clostridia</taxon>
        <taxon>Eubacteriales</taxon>
        <taxon>Acutalibacteraceae</taxon>
        <taxon>Caproicibacter</taxon>
    </lineage>
</organism>
<dbReference type="InterPro" id="IPR011006">
    <property type="entry name" value="CheY-like_superfamily"/>
</dbReference>
<keyword evidence="6" id="KW-0805">Transcription regulation</keyword>
<feature type="modified residue" description="4-aspartylphosphate" evidence="10">
    <location>
        <position position="54"/>
    </location>
</feature>
<dbReference type="PANTHER" id="PTHR42713">
    <property type="entry name" value="HISTIDINE KINASE-RELATED"/>
    <property type="match status" value="1"/>
</dbReference>
<dbReference type="PANTHER" id="PTHR42713:SF3">
    <property type="entry name" value="TRANSCRIPTIONAL REGULATORY PROTEIN HPTR"/>
    <property type="match status" value="1"/>
</dbReference>
<dbReference type="CDD" id="cd17536">
    <property type="entry name" value="REC_YesN-like"/>
    <property type="match status" value="1"/>
</dbReference>
<keyword evidence="5" id="KW-0902">Two-component regulatory system</keyword>
<keyword evidence="7" id="KW-0238">DNA-binding</keyword>
<dbReference type="Gene3D" id="3.40.50.2300">
    <property type="match status" value="1"/>
</dbReference>
<dbReference type="GO" id="GO:0043565">
    <property type="term" value="F:sequence-specific DNA binding"/>
    <property type="evidence" value="ECO:0007669"/>
    <property type="project" value="InterPro"/>
</dbReference>
<dbReference type="SMART" id="SM00342">
    <property type="entry name" value="HTH_ARAC"/>
    <property type="match status" value="1"/>
</dbReference>
<dbReference type="GO" id="GO:0000160">
    <property type="term" value="P:phosphorelay signal transduction system"/>
    <property type="evidence" value="ECO:0007669"/>
    <property type="project" value="UniProtKB-KW"/>
</dbReference>
<keyword evidence="4 10" id="KW-0597">Phosphoprotein</keyword>
<evidence type="ECO:0000256" key="10">
    <source>
        <dbReference type="PROSITE-ProRule" id="PRU00169"/>
    </source>
</evidence>
<evidence type="ECO:0000259" key="12">
    <source>
        <dbReference type="PROSITE" id="PS50110"/>
    </source>
</evidence>
<dbReference type="InterPro" id="IPR020449">
    <property type="entry name" value="Tscrpt_reg_AraC-type_HTH"/>
</dbReference>
<dbReference type="InterPro" id="IPR001789">
    <property type="entry name" value="Sig_transdc_resp-reg_receiver"/>
</dbReference>
<evidence type="ECO:0000256" key="3">
    <source>
        <dbReference type="ARBA" id="ARBA00022490"/>
    </source>
</evidence>
<dbReference type="Proteomes" id="UP000515909">
    <property type="component" value="Chromosome"/>
</dbReference>
<dbReference type="GO" id="GO:0003700">
    <property type="term" value="F:DNA-binding transcription factor activity"/>
    <property type="evidence" value="ECO:0007669"/>
    <property type="project" value="InterPro"/>
</dbReference>
<evidence type="ECO:0000256" key="5">
    <source>
        <dbReference type="ARBA" id="ARBA00023012"/>
    </source>
</evidence>
<evidence type="ECO:0000256" key="2">
    <source>
        <dbReference type="ARBA" id="ARBA00018672"/>
    </source>
</evidence>
<dbReference type="AlphaFoldDB" id="A0A7G8TAN5"/>
<dbReference type="RefSeq" id="WP_187035909.1">
    <property type="nucleotide sequence ID" value="NZ_CP060286.1"/>
</dbReference>
<keyword evidence="3" id="KW-0963">Cytoplasm</keyword>
<dbReference type="InterPro" id="IPR018060">
    <property type="entry name" value="HTH_AraC"/>
</dbReference>
<evidence type="ECO:0000259" key="11">
    <source>
        <dbReference type="PROSITE" id="PS01124"/>
    </source>
</evidence>
<dbReference type="PROSITE" id="PS50110">
    <property type="entry name" value="RESPONSE_REGULATORY"/>
    <property type="match status" value="1"/>
</dbReference>
<dbReference type="GO" id="GO:0005737">
    <property type="term" value="C:cytoplasm"/>
    <property type="evidence" value="ECO:0007669"/>
    <property type="project" value="UniProtKB-SubCell"/>
</dbReference>
<dbReference type="KEGG" id="cfem:HCR03_19020"/>
<dbReference type="EMBL" id="CP060286">
    <property type="protein sequence ID" value="QNK40676.1"/>
    <property type="molecule type" value="Genomic_DNA"/>
</dbReference>
<dbReference type="Pfam" id="PF12833">
    <property type="entry name" value="HTH_18"/>
    <property type="match status" value="1"/>
</dbReference>
<evidence type="ECO:0000256" key="9">
    <source>
        <dbReference type="ARBA" id="ARBA00024867"/>
    </source>
</evidence>
<evidence type="ECO:0000256" key="8">
    <source>
        <dbReference type="ARBA" id="ARBA00023163"/>
    </source>
</evidence>